<keyword evidence="2" id="KW-1185">Reference proteome</keyword>
<gene>
    <name evidence="1" type="ORF">GCM10007424_26340</name>
</gene>
<name>A0ABQ1K1L2_9FLAO</name>
<accession>A0ABQ1K1L2</accession>
<dbReference type="RefSeq" id="WP_188621783.1">
    <property type="nucleotide sequence ID" value="NZ_BMJE01000008.1"/>
</dbReference>
<dbReference type="Proteomes" id="UP000615760">
    <property type="component" value="Unassembled WGS sequence"/>
</dbReference>
<dbReference type="Pfam" id="PF12869">
    <property type="entry name" value="tRNA_anti-like"/>
    <property type="match status" value="1"/>
</dbReference>
<evidence type="ECO:0000313" key="1">
    <source>
        <dbReference type="EMBL" id="GGB85029.1"/>
    </source>
</evidence>
<protein>
    <recommendedName>
        <fullName evidence="3">tRNA_anti-like</fullName>
    </recommendedName>
</protein>
<proteinExistence type="predicted"/>
<evidence type="ECO:0008006" key="3">
    <source>
        <dbReference type="Google" id="ProtNLM"/>
    </source>
</evidence>
<dbReference type="InterPro" id="IPR024422">
    <property type="entry name" value="Protein_unknown_function_OB"/>
</dbReference>
<sequence>MNRKIIITLLVVVAFVAGAVYFYNGYLYKDARDIASEEVTHTLTAQQLLADYENNMAKADSMYLNKTIAIEGKVTEVKDSLAILDAVVVCAFSTTPEINKDDKISVKGRCIGFDELFGEVKLDQCSRND</sequence>
<evidence type="ECO:0000313" key="2">
    <source>
        <dbReference type="Proteomes" id="UP000615760"/>
    </source>
</evidence>
<organism evidence="1 2">
    <name type="scientific">Flavobacterium suaedae</name>
    <dbReference type="NCBI Taxonomy" id="1767027"/>
    <lineage>
        <taxon>Bacteria</taxon>
        <taxon>Pseudomonadati</taxon>
        <taxon>Bacteroidota</taxon>
        <taxon>Flavobacteriia</taxon>
        <taxon>Flavobacteriales</taxon>
        <taxon>Flavobacteriaceae</taxon>
        <taxon>Flavobacterium</taxon>
    </lineage>
</organism>
<comment type="caution">
    <text evidence="1">The sequence shown here is derived from an EMBL/GenBank/DDBJ whole genome shotgun (WGS) entry which is preliminary data.</text>
</comment>
<dbReference type="EMBL" id="BMJE01000008">
    <property type="protein sequence ID" value="GGB85029.1"/>
    <property type="molecule type" value="Genomic_DNA"/>
</dbReference>
<reference evidence="2" key="1">
    <citation type="journal article" date="2019" name="Int. J. Syst. Evol. Microbiol.">
        <title>The Global Catalogue of Microorganisms (GCM) 10K type strain sequencing project: providing services to taxonomists for standard genome sequencing and annotation.</title>
        <authorList>
            <consortium name="The Broad Institute Genomics Platform"/>
            <consortium name="The Broad Institute Genome Sequencing Center for Infectious Disease"/>
            <person name="Wu L."/>
            <person name="Ma J."/>
        </authorList>
    </citation>
    <scope>NUCLEOTIDE SEQUENCE [LARGE SCALE GENOMIC DNA]</scope>
    <source>
        <strain evidence="2">CGMCC 1.15461</strain>
    </source>
</reference>